<dbReference type="Gene3D" id="3.10.129.10">
    <property type="entry name" value="Hotdog Thioesterase"/>
    <property type="match status" value="1"/>
</dbReference>
<gene>
    <name evidence="1" type="ORF">H9L16_13270</name>
</gene>
<evidence type="ECO:0000313" key="1">
    <source>
        <dbReference type="EMBL" id="QNN69621.1"/>
    </source>
</evidence>
<protein>
    <submittedName>
        <fullName evidence="1">Hotdog family protein</fullName>
    </submittedName>
</protein>
<dbReference type="InterPro" id="IPR016776">
    <property type="entry name" value="ApeP-like_dehydratase"/>
</dbReference>
<dbReference type="KEGG" id="tcn:H9L16_13270"/>
<organism evidence="1 2">
    <name type="scientific">Thermomonas carbonis</name>
    <dbReference type="NCBI Taxonomy" id="1463158"/>
    <lineage>
        <taxon>Bacteria</taxon>
        <taxon>Pseudomonadati</taxon>
        <taxon>Pseudomonadota</taxon>
        <taxon>Gammaproteobacteria</taxon>
        <taxon>Lysobacterales</taxon>
        <taxon>Lysobacteraceae</taxon>
        <taxon>Thermomonas</taxon>
    </lineage>
</organism>
<keyword evidence="2" id="KW-1185">Reference proteome</keyword>
<accession>A0A7G9SP46</accession>
<reference evidence="1 2" key="1">
    <citation type="submission" date="2020-08" db="EMBL/GenBank/DDBJ databases">
        <title>Genome sequence of Thermomonas carbonis KCTC 42013T.</title>
        <authorList>
            <person name="Hyun D.-W."/>
            <person name="Bae J.-W."/>
        </authorList>
    </citation>
    <scope>NUCLEOTIDE SEQUENCE [LARGE SCALE GENOMIC DNA]</scope>
    <source>
        <strain evidence="1 2">KCTC 42013</strain>
    </source>
</reference>
<dbReference type="EMBL" id="CP060719">
    <property type="protein sequence ID" value="QNN69621.1"/>
    <property type="molecule type" value="Genomic_DNA"/>
</dbReference>
<evidence type="ECO:0000313" key="2">
    <source>
        <dbReference type="Proteomes" id="UP000515804"/>
    </source>
</evidence>
<dbReference type="PIRSF" id="PIRSF020565">
    <property type="entry name" value="3Ho_Ac_ACP_DH_prd"/>
    <property type="match status" value="1"/>
</dbReference>
<dbReference type="Pfam" id="PF22817">
    <property type="entry name" value="ApeP-like"/>
    <property type="match status" value="1"/>
</dbReference>
<proteinExistence type="predicted"/>
<dbReference type="CDD" id="cd01289">
    <property type="entry name" value="FabA_like"/>
    <property type="match status" value="1"/>
</dbReference>
<dbReference type="RefSeq" id="WP_187552139.1">
    <property type="nucleotide sequence ID" value="NZ_BMZL01000001.1"/>
</dbReference>
<dbReference type="SUPFAM" id="SSF54637">
    <property type="entry name" value="Thioesterase/thiol ester dehydrase-isomerase"/>
    <property type="match status" value="1"/>
</dbReference>
<name>A0A7G9SP46_9GAMM</name>
<dbReference type="AlphaFoldDB" id="A0A7G9SP46"/>
<dbReference type="InterPro" id="IPR029069">
    <property type="entry name" value="HotDog_dom_sf"/>
</dbReference>
<sequence>MEAHDAAVERLVPHRGGMLWIDRVIHCDADGVIAEATVHAHHLLADEHDPGLPAWLGIEYMAQGIAAWAGGRALSRGEPVKPGFLLGTRRYHCHQPWLPFGLRLRIECHRELMGDNGLGMFACRLLDGEREIASANVSVFEPPDPDLYLNDPRS</sequence>
<dbReference type="Proteomes" id="UP000515804">
    <property type="component" value="Chromosome"/>
</dbReference>